<evidence type="ECO:0000313" key="1">
    <source>
        <dbReference type="EMBL" id="PPS10822.1"/>
    </source>
</evidence>
<dbReference type="Proteomes" id="UP000239757">
    <property type="component" value="Unassembled WGS sequence"/>
</dbReference>
<protein>
    <submittedName>
        <fullName evidence="1">Uncharacterized protein</fullName>
    </submittedName>
</protein>
<proteinExistence type="predicted"/>
<organism evidence="1 2">
    <name type="scientific">Gossypium barbadense</name>
    <name type="common">Sea Island cotton</name>
    <name type="synonym">Hibiscus barbadensis</name>
    <dbReference type="NCBI Taxonomy" id="3634"/>
    <lineage>
        <taxon>Eukaryota</taxon>
        <taxon>Viridiplantae</taxon>
        <taxon>Streptophyta</taxon>
        <taxon>Embryophyta</taxon>
        <taxon>Tracheophyta</taxon>
        <taxon>Spermatophyta</taxon>
        <taxon>Magnoliopsida</taxon>
        <taxon>eudicotyledons</taxon>
        <taxon>Gunneridae</taxon>
        <taxon>Pentapetalae</taxon>
        <taxon>rosids</taxon>
        <taxon>malvids</taxon>
        <taxon>Malvales</taxon>
        <taxon>Malvaceae</taxon>
        <taxon>Malvoideae</taxon>
        <taxon>Gossypium</taxon>
    </lineage>
</organism>
<evidence type="ECO:0000313" key="2">
    <source>
        <dbReference type="Proteomes" id="UP000239757"/>
    </source>
</evidence>
<dbReference type="AlphaFoldDB" id="A0A2P5Y5G3"/>
<reference evidence="1 2" key="1">
    <citation type="submission" date="2015-01" db="EMBL/GenBank/DDBJ databases">
        <title>Genome of allotetraploid Gossypium barbadense reveals genomic plasticity and fiber elongation in cotton evolution.</title>
        <authorList>
            <person name="Chen X."/>
            <person name="Liu X."/>
            <person name="Zhao B."/>
            <person name="Zheng H."/>
            <person name="Hu Y."/>
            <person name="Lu G."/>
            <person name="Yang C."/>
            <person name="Chen J."/>
            <person name="Shan C."/>
            <person name="Zhang L."/>
            <person name="Zhou Y."/>
            <person name="Wang L."/>
            <person name="Guo W."/>
            <person name="Bai Y."/>
            <person name="Ruan J."/>
            <person name="Shangguan X."/>
            <person name="Mao Y."/>
            <person name="Jiang J."/>
            <person name="Zhu Y."/>
            <person name="Lei J."/>
            <person name="Kang H."/>
            <person name="Chen S."/>
            <person name="He X."/>
            <person name="Wang R."/>
            <person name="Wang Y."/>
            <person name="Chen J."/>
            <person name="Wang L."/>
            <person name="Yu S."/>
            <person name="Wang B."/>
            <person name="Wei J."/>
            <person name="Song S."/>
            <person name="Lu X."/>
            <person name="Gao Z."/>
            <person name="Gu W."/>
            <person name="Deng X."/>
            <person name="Ma D."/>
            <person name="Wang S."/>
            <person name="Liang W."/>
            <person name="Fang L."/>
            <person name="Cai C."/>
            <person name="Zhu X."/>
            <person name="Zhou B."/>
            <person name="Zhang Y."/>
            <person name="Chen Z."/>
            <person name="Xu S."/>
            <person name="Zhu R."/>
            <person name="Wang S."/>
            <person name="Zhang T."/>
            <person name="Zhao G."/>
        </authorList>
    </citation>
    <scope>NUCLEOTIDE SEQUENCE [LARGE SCALE GENOMIC DNA]</scope>
    <source>
        <strain evidence="2">cv. Xinhai21</strain>
        <tissue evidence="1">Leaf</tissue>
    </source>
</reference>
<dbReference type="EMBL" id="KZ663677">
    <property type="protein sequence ID" value="PPS10822.1"/>
    <property type="molecule type" value="Genomic_DNA"/>
</dbReference>
<gene>
    <name evidence="1" type="ORF">GOBAR_AA09827</name>
</gene>
<sequence>MPVYLGCVGAHGRVARPCLSLFTSATPVYEARAGENLCLVSTQPKHAFVLGCVCVAGIIYLKSAELGMTYLDYTKWKNAKYRKRNFFIQFGSDNVRICIDLHL</sequence>
<name>A0A2P5Y5G3_GOSBA</name>
<accession>A0A2P5Y5G3</accession>